<proteinExistence type="predicted"/>
<keyword evidence="2" id="KW-0732">Signal</keyword>
<feature type="compositionally biased region" description="Basic and acidic residues" evidence="1">
    <location>
        <begin position="55"/>
        <end position="64"/>
    </location>
</feature>
<dbReference type="Proteomes" id="UP000501991">
    <property type="component" value="Chromosome"/>
</dbReference>
<protein>
    <submittedName>
        <fullName evidence="3">DUF2946 domain-containing protein</fullName>
    </submittedName>
</protein>
<feature type="signal peptide" evidence="2">
    <location>
        <begin position="1"/>
        <end position="26"/>
    </location>
</feature>
<evidence type="ECO:0000313" key="4">
    <source>
        <dbReference type="Proteomes" id="UP000501991"/>
    </source>
</evidence>
<dbReference type="Pfam" id="PF11162">
    <property type="entry name" value="DUF2946"/>
    <property type="match status" value="1"/>
</dbReference>
<dbReference type="InterPro" id="IPR021333">
    <property type="entry name" value="DUF2946"/>
</dbReference>
<gene>
    <name evidence="3" type="ORF">G3580_16060</name>
</gene>
<accession>A0A6C1B7S9</accession>
<dbReference type="KEGG" id="azq:G3580_16060"/>
<feature type="compositionally biased region" description="Low complexity" evidence="1">
    <location>
        <begin position="77"/>
        <end position="89"/>
    </location>
</feature>
<feature type="region of interest" description="Disordered" evidence="1">
    <location>
        <begin position="49"/>
        <end position="126"/>
    </location>
</feature>
<dbReference type="EMBL" id="CP048836">
    <property type="protein sequence ID" value="QID18999.1"/>
    <property type="molecule type" value="Genomic_DNA"/>
</dbReference>
<reference evidence="3 4" key="1">
    <citation type="submission" date="2020-02" db="EMBL/GenBank/DDBJ databases">
        <title>Nitrogenibacter mangrovi gen. nov., sp. nov. isolated from mangrove sediment, a denitrifying betaproteobacterium.</title>
        <authorList>
            <person name="Liao H."/>
            <person name="Tian Y."/>
        </authorList>
    </citation>
    <scope>NUCLEOTIDE SEQUENCE [LARGE SCALE GENOMIC DNA]</scope>
    <source>
        <strain evidence="3 4">M9-3-2</strain>
    </source>
</reference>
<feature type="chain" id="PRO_5025554214" evidence="2">
    <location>
        <begin position="27"/>
        <end position="126"/>
    </location>
</feature>
<dbReference type="RefSeq" id="WP_173767198.1">
    <property type="nucleotide sequence ID" value="NZ_CP048836.1"/>
</dbReference>
<keyword evidence="4" id="KW-1185">Reference proteome</keyword>
<organism evidence="3 4">
    <name type="scientific">Nitrogeniibacter mangrovi</name>
    <dbReference type="NCBI Taxonomy" id="2016596"/>
    <lineage>
        <taxon>Bacteria</taxon>
        <taxon>Pseudomonadati</taxon>
        <taxon>Pseudomonadota</taxon>
        <taxon>Betaproteobacteria</taxon>
        <taxon>Rhodocyclales</taxon>
        <taxon>Zoogloeaceae</taxon>
        <taxon>Nitrogeniibacter</taxon>
    </lineage>
</organism>
<name>A0A6C1B7S9_9RHOO</name>
<evidence type="ECO:0000313" key="3">
    <source>
        <dbReference type="EMBL" id="QID18999.1"/>
    </source>
</evidence>
<dbReference type="AlphaFoldDB" id="A0A6C1B7S9"/>
<sequence>MRARLLRFFALAWVATLMLVVAPSIAHIGAASGGTSLTDICSALGIQRLPTDTDESGRRPEPDAARAGCPWCTQQSPAALPPAMAAADAPHPHQTPRRAAPPPADPRHADDPATPPPSRAPPHRHH</sequence>
<evidence type="ECO:0000256" key="1">
    <source>
        <dbReference type="SAM" id="MobiDB-lite"/>
    </source>
</evidence>
<evidence type="ECO:0000256" key="2">
    <source>
        <dbReference type="SAM" id="SignalP"/>
    </source>
</evidence>